<feature type="region of interest" description="Disordered" evidence="1">
    <location>
        <begin position="57"/>
        <end position="128"/>
    </location>
</feature>
<organism evidence="2 3">
    <name type="scientific">Oryza sativa subsp. japonica</name>
    <name type="common">Rice</name>
    <dbReference type="NCBI Taxonomy" id="39947"/>
    <lineage>
        <taxon>Eukaryota</taxon>
        <taxon>Viridiplantae</taxon>
        <taxon>Streptophyta</taxon>
        <taxon>Embryophyta</taxon>
        <taxon>Tracheophyta</taxon>
        <taxon>Spermatophyta</taxon>
        <taxon>Magnoliopsida</taxon>
        <taxon>Liliopsida</taxon>
        <taxon>Poales</taxon>
        <taxon>Poaceae</taxon>
        <taxon>BOP clade</taxon>
        <taxon>Oryzoideae</taxon>
        <taxon>Oryzeae</taxon>
        <taxon>Oryzinae</taxon>
        <taxon>Oryza</taxon>
        <taxon>Oryza sativa</taxon>
    </lineage>
</organism>
<feature type="compositionally biased region" description="Low complexity" evidence="1">
    <location>
        <begin position="63"/>
        <end position="73"/>
    </location>
</feature>
<feature type="region of interest" description="Disordered" evidence="1">
    <location>
        <begin position="1"/>
        <end position="26"/>
    </location>
</feature>
<protein>
    <submittedName>
        <fullName evidence="2">Uncharacterized protein</fullName>
    </submittedName>
</protein>
<reference evidence="3" key="2">
    <citation type="journal article" date="2008" name="Nucleic Acids Res.">
        <title>The rice annotation project database (RAP-DB): 2008 update.</title>
        <authorList>
            <consortium name="The rice annotation project (RAP)"/>
        </authorList>
    </citation>
    <scope>GENOME REANNOTATION</scope>
    <source>
        <strain evidence="3">cv. Nipponbare</strain>
    </source>
</reference>
<name>Q6Z191_ORYSJ</name>
<dbReference type="EMBL" id="AP005442">
    <property type="protein sequence ID" value="BAD03601.1"/>
    <property type="molecule type" value="Genomic_DNA"/>
</dbReference>
<evidence type="ECO:0000313" key="2">
    <source>
        <dbReference type="EMBL" id="BAD03601.1"/>
    </source>
</evidence>
<gene>
    <name evidence="2" type="ORF">OSJNBa0073I05.140</name>
</gene>
<accession>Q6Z191</accession>
<dbReference type="Proteomes" id="UP000000763">
    <property type="component" value="Chromosome 8"/>
</dbReference>
<evidence type="ECO:0000313" key="3">
    <source>
        <dbReference type="Proteomes" id="UP000000763"/>
    </source>
</evidence>
<reference evidence="3" key="1">
    <citation type="journal article" date="2005" name="Nature">
        <title>The map-based sequence of the rice genome.</title>
        <authorList>
            <consortium name="International rice genome sequencing project (IRGSP)"/>
            <person name="Matsumoto T."/>
            <person name="Wu J."/>
            <person name="Kanamori H."/>
            <person name="Katayose Y."/>
            <person name="Fujisawa M."/>
            <person name="Namiki N."/>
            <person name="Mizuno H."/>
            <person name="Yamamoto K."/>
            <person name="Antonio B.A."/>
            <person name="Baba T."/>
            <person name="Sakata K."/>
            <person name="Nagamura Y."/>
            <person name="Aoki H."/>
            <person name="Arikawa K."/>
            <person name="Arita K."/>
            <person name="Bito T."/>
            <person name="Chiden Y."/>
            <person name="Fujitsuka N."/>
            <person name="Fukunaka R."/>
            <person name="Hamada M."/>
            <person name="Harada C."/>
            <person name="Hayashi A."/>
            <person name="Hijishita S."/>
            <person name="Honda M."/>
            <person name="Hosokawa S."/>
            <person name="Ichikawa Y."/>
            <person name="Idonuma A."/>
            <person name="Iijima M."/>
            <person name="Ikeda M."/>
            <person name="Ikeno M."/>
            <person name="Ito K."/>
            <person name="Ito S."/>
            <person name="Ito T."/>
            <person name="Ito Y."/>
            <person name="Ito Y."/>
            <person name="Iwabuchi A."/>
            <person name="Kamiya K."/>
            <person name="Karasawa W."/>
            <person name="Kurita K."/>
            <person name="Katagiri S."/>
            <person name="Kikuta A."/>
            <person name="Kobayashi H."/>
            <person name="Kobayashi N."/>
            <person name="Machita K."/>
            <person name="Maehara T."/>
            <person name="Masukawa M."/>
            <person name="Mizubayashi T."/>
            <person name="Mukai Y."/>
            <person name="Nagasaki H."/>
            <person name="Nagata Y."/>
            <person name="Naito S."/>
            <person name="Nakashima M."/>
            <person name="Nakama Y."/>
            <person name="Nakamichi Y."/>
            <person name="Nakamura M."/>
            <person name="Meguro A."/>
            <person name="Negishi M."/>
            <person name="Ohta I."/>
            <person name="Ohta T."/>
            <person name="Okamoto M."/>
            <person name="Ono N."/>
            <person name="Saji S."/>
            <person name="Sakaguchi M."/>
            <person name="Sakai K."/>
            <person name="Shibata M."/>
            <person name="Shimokawa T."/>
            <person name="Song J."/>
            <person name="Takazaki Y."/>
            <person name="Terasawa K."/>
            <person name="Tsugane M."/>
            <person name="Tsuji K."/>
            <person name="Ueda S."/>
            <person name="Waki K."/>
            <person name="Yamagata H."/>
            <person name="Yamamoto M."/>
            <person name="Yamamoto S."/>
            <person name="Yamane H."/>
            <person name="Yoshiki S."/>
            <person name="Yoshihara R."/>
            <person name="Yukawa K."/>
            <person name="Zhong H."/>
            <person name="Yano M."/>
            <person name="Yuan Q."/>
            <person name="Ouyang S."/>
            <person name="Liu J."/>
            <person name="Jones K.M."/>
            <person name="Gansberger K."/>
            <person name="Moffat K."/>
            <person name="Hill J."/>
            <person name="Bera J."/>
            <person name="Fadrosh D."/>
            <person name="Jin S."/>
            <person name="Johri S."/>
            <person name="Kim M."/>
            <person name="Overton L."/>
            <person name="Reardon M."/>
            <person name="Tsitrin T."/>
            <person name="Vuong H."/>
            <person name="Weaver B."/>
            <person name="Ciecko A."/>
            <person name="Tallon L."/>
            <person name="Jackson J."/>
            <person name="Pai G."/>
            <person name="Aken S.V."/>
            <person name="Utterback T."/>
            <person name="Reidmuller S."/>
            <person name="Feldblyum T."/>
            <person name="Hsiao J."/>
            <person name="Zismann V."/>
            <person name="Iobst S."/>
            <person name="de Vazeille A.R."/>
            <person name="Buell C.R."/>
            <person name="Ying K."/>
            <person name="Li Y."/>
            <person name="Lu T."/>
            <person name="Huang Y."/>
            <person name="Zhao Q."/>
            <person name="Feng Q."/>
            <person name="Zhang L."/>
            <person name="Zhu J."/>
            <person name="Weng Q."/>
            <person name="Mu J."/>
            <person name="Lu Y."/>
            <person name="Fan D."/>
            <person name="Liu Y."/>
            <person name="Guan J."/>
            <person name="Zhang Y."/>
            <person name="Yu S."/>
            <person name="Liu X."/>
            <person name="Zhang Y."/>
            <person name="Hong G."/>
            <person name="Han B."/>
            <person name="Choisne N."/>
            <person name="Demange N."/>
            <person name="Orjeda G."/>
            <person name="Samain S."/>
            <person name="Cattolico L."/>
            <person name="Pelletier E."/>
            <person name="Couloux A."/>
            <person name="Segurens B."/>
            <person name="Wincker P."/>
            <person name="D'Hont A."/>
            <person name="Scarpelli C."/>
            <person name="Weissenbach J."/>
            <person name="Salanoubat M."/>
            <person name="Quetier F."/>
            <person name="Yu Y."/>
            <person name="Kim H.R."/>
            <person name="Rambo T."/>
            <person name="Currie J."/>
            <person name="Collura K."/>
            <person name="Luo M."/>
            <person name="Yang T."/>
            <person name="Ammiraju J.S.S."/>
            <person name="Engler F."/>
            <person name="Soderlund C."/>
            <person name="Wing R.A."/>
            <person name="Palmer L.E."/>
            <person name="de la Bastide M."/>
            <person name="Spiegel L."/>
            <person name="Nascimento L."/>
            <person name="Zutavern T."/>
            <person name="O'Shaughnessy A."/>
            <person name="Dike S."/>
            <person name="Dedhia N."/>
            <person name="Preston R."/>
            <person name="Balija V."/>
            <person name="McCombie W.R."/>
            <person name="Chow T."/>
            <person name="Chen H."/>
            <person name="Chung M."/>
            <person name="Chen C."/>
            <person name="Shaw J."/>
            <person name="Wu H."/>
            <person name="Hsiao K."/>
            <person name="Chao Y."/>
            <person name="Chu M."/>
            <person name="Cheng C."/>
            <person name="Hour A."/>
            <person name="Lee P."/>
            <person name="Lin S."/>
            <person name="Lin Y."/>
            <person name="Liou J."/>
            <person name="Liu S."/>
            <person name="Hsing Y."/>
            <person name="Raghuvanshi S."/>
            <person name="Mohanty A."/>
            <person name="Bharti A.K."/>
            <person name="Gaur A."/>
            <person name="Gupta V."/>
            <person name="Kumar D."/>
            <person name="Ravi V."/>
            <person name="Vij S."/>
            <person name="Kapur A."/>
            <person name="Khurana P."/>
            <person name="Khurana P."/>
            <person name="Khurana J.P."/>
            <person name="Tyagi A.K."/>
            <person name="Gaikwad K."/>
            <person name="Singh A."/>
            <person name="Dalal V."/>
            <person name="Srivastava S."/>
            <person name="Dixit A."/>
            <person name="Pal A.K."/>
            <person name="Ghazi I.A."/>
            <person name="Yadav M."/>
            <person name="Pandit A."/>
            <person name="Bhargava A."/>
            <person name="Sureshbabu K."/>
            <person name="Batra K."/>
            <person name="Sharma T.R."/>
            <person name="Mohapatra T."/>
            <person name="Singh N.K."/>
            <person name="Messing J."/>
            <person name="Nelson A.B."/>
            <person name="Fuks G."/>
            <person name="Kavchok S."/>
            <person name="Keizer G."/>
            <person name="Linton E."/>
            <person name="Llaca V."/>
            <person name="Song R."/>
            <person name="Tanyolac B."/>
            <person name="Young S."/>
            <person name="Ho-Il K."/>
            <person name="Hahn J.H."/>
            <person name="Sangsakoo G."/>
            <person name="Vanavichit A."/>
            <person name="de Mattos Luiz.A.T."/>
            <person name="Zimmer P.D."/>
            <person name="Malone G."/>
            <person name="Dellagostin O."/>
            <person name="de Oliveira A.C."/>
            <person name="Bevan M."/>
            <person name="Bancroft I."/>
            <person name="Minx P."/>
            <person name="Cordum H."/>
            <person name="Wilson R."/>
            <person name="Cheng Z."/>
            <person name="Jin W."/>
            <person name="Jiang J."/>
            <person name="Leong S.A."/>
            <person name="Iwama H."/>
            <person name="Gojobori T."/>
            <person name="Itoh T."/>
            <person name="Niimura Y."/>
            <person name="Fujii Y."/>
            <person name="Habara T."/>
            <person name="Sakai H."/>
            <person name="Sato Y."/>
            <person name="Wilson G."/>
            <person name="Kumar K."/>
            <person name="McCouch S."/>
            <person name="Juretic N."/>
            <person name="Hoen D."/>
            <person name="Wright S."/>
            <person name="Bruskiewich R."/>
            <person name="Bureau T."/>
            <person name="Miyao A."/>
            <person name="Hirochika H."/>
            <person name="Nishikawa T."/>
            <person name="Kadowaki K."/>
            <person name="Sugiura M."/>
            <person name="Burr B."/>
            <person name="Sasaki T."/>
        </authorList>
    </citation>
    <scope>NUCLEOTIDE SEQUENCE [LARGE SCALE GENOMIC DNA]</scope>
    <source>
        <strain evidence="3">cv. Nipponbare</strain>
    </source>
</reference>
<feature type="compositionally biased region" description="Low complexity" evidence="1">
    <location>
        <begin position="108"/>
        <end position="120"/>
    </location>
</feature>
<evidence type="ECO:0000256" key="1">
    <source>
        <dbReference type="SAM" id="MobiDB-lite"/>
    </source>
</evidence>
<dbReference type="AlphaFoldDB" id="Q6Z191"/>
<sequence>MLLPSRQRRFGEKPIDSFSKFKSTSRDLDSNSIHMHMAAHFQIQTQNTKSSLAQIKHHNMHKTSASSGSYGTTGRKKKLVELDKSVPPPASRHHHLTAAGGEGGGAGSAPHRPLPHAAAAESRCRHRPLPRAAADASWWRIWPLPKLAAQRMPPRRGEDPGA</sequence>
<proteinExistence type="predicted"/>